<dbReference type="AlphaFoldDB" id="A0A174UHJ3"/>
<dbReference type="GO" id="GO:0005975">
    <property type="term" value="P:carbohydrate metabolic process"/>
    <property type="evidence" value="ECO:0007669"/>
    <property type="project" value="InterPro"/>
</dbReference>
<comment type="subunit">
    <text evidence="2">Monomer.</text>
</comment>
<dbReference type="Gene3D" id="3.30.2080.10">
    <property type="entry name" value="GH92 mannosidase domain"/>
    <property type="match status" value="1"/>
</dbReference>
<dbReference type="Gene3D" id="1.20.1050.60">
    <property type="entry name" value="alpha-1,2-mannosidase"/>
    <property type="match status" value="1"/>
</dbReference>
<gene>
    <name evidence="7" type="ORF">ERS852461_04511</name>
</gene>
<dbReference type="Gene3D" id="2.70.98.10">
    <property type="match status" value="1"/>
</dbReference>
<dbReference type="GO" id="GO:0000224">
    <property type="term" value="F:peptide-N4-(N-acetyl-beta-glucosaminyl)asparagine amidase activity"/>
    <property type="evidence" value="ECO:0007669"/>
    <property type="project" value="TreeGrafter"/>
</dbReference>
<dbReference type="InterPro" id="IPR012939">
    <property type="entry name" value="Glyco_hydro_92"/>
</dbReference>
<organism evidence="7 8">
    <name type="scientific">Bacteroides faecis</name>
    <dbReference type="NCBI Taxonomy" id="674529"/>
    <lineage>
        <taxon>Bacteria</taxon>
        <taxon>Pseudomonadati</taxon>
        <taxon>Bacteroidota</taxon>
        <taxon>Bacteroidia</taxon>
        <taxon>Bacteroidales</taxon>
        <taxon>Bacteroidaceae</taxon>
        <taxon>Bacteroides</taxon>
    </lineage>
</organism>
<dbReference type="FunFam" id="1.20.1610.10:FF:000004">
    <property type="entry name" value="Alpha-1,2-mannosidase, putative"/>
    <property type="match status" value="1"/>
</dbReference>
<dbReference type="GO" id="GO:0005829">
    <property type="term" value="C:cytosol"/>
    <property type="evidence" value="ECO:0007669"/>
    <property type="project" value="TreeGrafter"/>
</dbReference>
<proteinExistence type="predicted"/>
<sequence>MIHSYKRMMNRLKIETTISACLLAMMFFSCTTSDKVPSKDFVDYVNPYIGNISHLLVPTYPTVHLPNSMLRVYPERGDFTSDRINGLPVVVTSHRGSSAFNLSPVQGDVSRPVVSYSYDLEKITPYSYSVYLDEDDIQVDYAPSHQAGIYHISFHTEGDNALVINTRNGMLATEENGVSGYQIIDNTPTKIYLYLETSQSPVKKGVLTEGKVDTERQEGKTISLFYGTESKLDVRYGISFISAEQAKKNLQRDITTYDVKAVADAGRKIWNETLGKITVEGGSEDEKEIFYTSLYRTYERMINISEDGKYYSAFDGKIHEDGGTPFYTDDWIWDTYRATHPLRILIEPQKELEMIRSYIRMAEQSDRGWMPTFPEVTGDSHRMNGNHAVAVIWDAYCKGLGDFDLEAAYEACKGAITEKTLLPWLRLPVTELDKFYQEKGYFPALGVDEKETCAAVHSFEKRQAISVMLGNCYDSWCLAQIAKVLNKPEEYKRFMKMSYTYRNVYNAETGFFHPKNKDGQFIEPFDYRYSGGQGAREYYGENNGWIYRWDVQHNPADLISLMGGREKFIERLNQTFNEPLGRSKFDFYHQLPDHTGNVGQFSMANEPCLHIPYLYNYAGQPWMTQKRIRVLLNQWFRNDLMGVPGDEDGGGMTAFVVFSMMGFYSVTPGSPTYNIGSPVFKSVKLDLGGGRFFEIIAENYAPDHKYVQSATLNGKAWNKPWFGQSDIQEGGRLVLQMGEKPDKSWGSAPDAMPPSSEGLPE</sequence>
<dbReference type="InterPro" id="IPR014718">
    <property type="entry name" value="GH-type_carb-bd"/>
</dbReference>
<dbReference type="GO" id="GO:0030246">
    <property type="term" value="F:carbohydrate binding"/>
    <property type="evidence" value="ECO:0007669"/>
    <property type="project" value="InterPro"/>
</dbReference>
<dbReference type="GO" id="GO:0006516">
    <property type="term" value="P:glycoprotein catabolic process"/>
    <property type="evidence" value="ECO:0007669"/>
    <property type="project" value="TreeGrafter"/>
</dbReference>
<evidence type="ECO:0000313" key="7">
    <source>
        <dbReference type="EMBL" id="CUQ19170.1"/>
    </source>
</evidence>
<accession>A0A174UHJ3</accession>
<dbReference type="PANTHER" id="PTHR12143">
    <property type="entry name" value="PEPTIDE N-GLYCANASE PNGASE -RELATED"/>
    <property type="match status" value="1"/>
</dbReference>
<evidence type="ECO:0000256" key="1">
    <source>
        <dbReference type="ARBA" id="ARBA00001913"/>
    </source>
</evidence>
<reference evidence="7 8" key="1">
    <citation type="submission" date="2015-09" db="EMBL/GenBank/DDBJ databases">
        <authorList>
            <consortium name="Pathogen Informatics"/>
        </authorList>
    </citation>
    <scope>NUCLEOTIDE SEQUENCE [LARGE SCALE GENOMIC DNA]</scope>
    <source>
        <strain evidence="7 8">2789STDY5834846</strain>
    </source>
</reference>
<evidence type="ECO:0000256" key="4">
    <source>
        <dbReference type="SAM" id="MobiDB-lite"/>
    </source>
</evidence>
<dbReference type="FunFam" id="1.20.1050.60:FF:000001">
    <property type="entry name" value="Putative alpha-1,2-mannosidase"/>
    <property type="match status" value="1"/>
</dbReference>
<dbReference type="InterPro" id="IPR041371">
    <property type="entry name" value="GH92_N"/>
</dbReference>
<feature type="domain" description="Glycosyl hydrolase family 92 N-terminal" evidence="6">
    <location>
        <begin position="44"/>
        <end position="239"/>
    </location>
</feature>
<evidence type="ECO:0000313" key="8">
    <source>
        <dbReference type="Proteomes" id="UP000095606"/>
    </source>
</evidence>
<dbReference type="PROSITE" id="PS51257">
    <property type="entry name" value="PROKAR_LIPOPROTEIN"/>
    <property type="match status" value="1"/>
</dbReference>
<feature type="domain" description="Glycosyl hydrolase family 92" evidence="5">
    <location>
        <begin position="245"/>
        <end position="739"/>
    </location>
</feature>
<dbReference type="InterPro" id="IPR005887">
    <property type="entry name" value="GH92_a_mannosidase_put"/>
</dbReference>
<dbReference type="Pfam" id="PF07971">
    <property type="entry name" value="Glyco_hydro_92"/>
    <property type="match status" value="1"/>
</dbReference>
<comment type="cofactor">
    <cofactor evidence="1">
        <name>Ca(2+)</name>
        <dbReference type="ChEBI" id="CHEBI:29108"/>
    </cofactor>
</comment>
<evidence type="ECO:0000256" key="3">
    <source>
        <dbReference type="ARBA" id="ARBA00022837"/>
    </source>
</evidence>
<keyword evidence="3" id="KW-0106">Calcium</keyword>
<dbReference type="PANTHER" id="PTHR12143:SF43">
    <property type="entry name" value="PUTATIVE-RELATED"/>
    <property type="match status" value="1"/>
</dbReference>
<dbReference type="FunFam" id="3.30.2080.10:FF:000001">
    <property type="entry name" value="Alpha-1,2-mannosidase subfamily"/>
    <property type="match status" value="1"/>
</dbReference>
<evidence type="ECO:0000256" key="2">
    <source>
        <dbReference type="ARBA" id="ARBA00011245"/>
    </source>
</evidence>
<dbReference type="EMBL" id="CZAE01000029">
    <property type="protein sequence ID" value="CUQ19170.1"/>
    <property type="molecule type" value="Genomic_DNA"/>
</dbReference>
<dbReference type="SUPFAM" id="SSF48208">
    <property type="entry name" value="Six-hairpin glycosidases"/>
    <property type="match status" value="1"/>
</dbReference>
<dbReference type="Pfam" id="PF17678">
    <property type="entry name" value="Glyco_hydro_92N"/>
    <property type="match status" value="1"/>
</dbReference>
<dbReference type="Proteomes" id="UP000095606">
    <property type="component" value="Unassembled WGS sequence"/>
</dbReference>
<dbReference type="InterPro" id="IPR008928">
    <property type="entry name" value="6-hairpin_glycosidase_sf"/>
</dbReference>
<name>A0A174UHJ3_9BACE</name>
<evidence type="ECO:0000259" key="6">
    <source>
        <dbReference type="Pfam" id="PF17678"/>
    </source>
</evidence>
<dbReference type="NCBIfam" id="TIGR01180">
    <property type="entry name" value="aman2_put"/>
    <property type="match status" value="1"/>
</dbReference>
<protein>
    <submittedName>
        <fullName evidence="7">Alpha-1,2-mannosidase, putative</fullName>
    </submittedName>
</protein>
<feature type="region of interest" description="Disordered" evidence="4">
    <location>
        <begin position="736"/>
        <end position="761"/>
    </location>
</feature>
<evidence type="ECO:0000259" key="5">
    <source>
        <dbReference type="Pfam" id="PF07971"/>
    </source>
</evidence>
<dbReference type="InterPro" id="IPR050883">
    <property type="entry name" value="PNGase"/>
</dbReference>
<dbReference type="Gene3D" id="1.20.1610.10">
    <property type="entry name" value="alpha-1,2-mannosidases domains"/>
    <property type="match status" value="1"/>
</dbReference>